<comment type="caution">
    <text evidence="7">The sequence shown here is derived from an EMBL/GenBank/DDBJ whole genome shotgun (WGS) entry which is preliminary data.</text>
</comment>
<name>U2E7D8_9MOLU</name>
<evidence type="ECO:0000256" key="5">
    <source>
        <dbReference type="ARBA" id="ARBA00023136"/>
    </source>
</evidence>
<keyword evidence="8" id="KW-1185">Reference proteome</keyword>
<feature type="transmembrane region" description="Helical" evidence="6">
    <location>
        <begin position="181"/>
        <end position="199"/>
    </location>
</feature>
<dbReference type="eggNOG" id="COG0392">
    <property type="taxonomic scope" value="Bacteria"/>
</dbReference>
<evidence type="ECO:0000256" key="4">
    <source>
        <dbReference type="ARBA" id="ARBA00022989"/>
    </source>
</evidence>
<reference evidence="7 8" key="1">
    <citation type="journal article" date="2011" name="J. Bacteriol.">
        <title>Genome sequence of Haloplasma contractile, an unusual contractile bacterium from a deep-sea anoxic brine lake.</title>
        <authorList>
            <person name="Antunes A."/>
            <person name="Alam I."/>
            <person name="El Dorry H."/>
            <person name="Siam R."/>
            <person name="Robertson A."/>
            <person name="Bajic V.B."/>
            <person name="Stingl U."/>
        </authorList>
    </citation>
    <scope>NUCLEOTIDE SEQUENCE [LARGE SCALE GENOMIC DNA]</scope>
    <source>
        <strain evidence="7 8">SSD-17B</strain>
    </source>
</reference>
<feature type="transmembrane region" description="Helical" evidence="6">
    <location>
        <begin position="155"/>
        <end position="175"/>
    </location>
</feature>
<keyword evidence="2" id="KW-1003">Cell membrane</keyword>
<organism evidence="7 8">
    <name type="scientific">Haloplasma contractile SSD-17B</name>
    <dbReference type="NCBI Taxonomy" id="1033810"/>
    <lineage>
        <taxon>Bacteria</taxon>
        <taxon>Bacillati</taxon>
        <taxon>Mycoplasmatota</taxon>
        <taxon>Mollicutes</taxon>
        <taxon>Haloplasmatales</taxon>
        <taxon>Haloplasmataceae</taxon>
        <taxon>Haloplasma</taxon>
    </lineage>
</organism>
<dbReference type="InterPro" id="IPR022791">
    <property type="entry name" value="L-PG_synthase/AglD"/>
</dbReference>
<gene>
    <name evidence="7" type="ORF">HLPCO_002857</name>
</gene>
<dbReference type="PANTHER" id="PTHR37693">
    <property type="entry name" value="PHOSPHATIDYLGLYCEROL LYSYLTRANSFERASE"/>
    <property type="match status" value="1"/>
</dbReference>
<feature type="transmembrane region" description="Helical" evidence="6">
    <location>
        <begin position="48"/>
        <end position="69"/>
    </location>
</feature>
<evidence type="ECO:0000256" key="3">
    <source>
        <dbReference type="ARBA" id="ARBA00022692"/>
    </source>
</evidence>
<dbReference type="OrthoDB" id="9810654at2"/>
<dbReference type="PANTHER" id="PTHR37693:SF1">
    <property type="entry name" value="INTEGRAL MEMBRANE PROTEIN"/>
    <property type="match status" value="1"/>
</dbReference>
<keyword evidence="5 6" id="KW-0472">Membrane</keyword>
<dbReference type="GO" id="GO:0005886">
    <property type="term" value="C:plasma membrane"/>
    <property type="evidence" value="ECO:0007669"/>
    <property type="project" value="UniProtKB-SubCell"/>
</dbReference>
<evidence type="ECO:0000313" key="8">
    <source>
        <dbReference type="Proteomes" id="UP000005707"/>
    </source>
</evidence>
<proteinExistence type="predicted"/>
<dbReference type="Pfam" id="PF03706">
    <property type="entry name" value="LPG_synthase_TM"/>
    <property type="match status" value="1"/>
</dbReference>
<evidence type="ECO:0000256" key="1">
    <source>
        <dbReference type="ARBA" id="ARBA00004651"/>
    </source>
</evidence>
<evidence type="ECO:0008006" key="9">
    <source>
        <dbReference type="Google" id="ProtNLM"/>
    </source>
</evidence>
<dbReference type="STRING" id="1033810.HLPCO_002857"/>
<keyword evidence="4 6" id="KW-1133">Transmembrane helix</keyword>
<feature type="transmembrane region" description="Helical" evidence="6">
    <location>
        <begin position="319"/>
        <end position="337"/>
    </location>
</feature>
<accession>U2E7D8</accession>
<dbReference type="NCBIfam" id="TIGR00374">
    <property type="entry name" value="flippase-like domain"/>
    <property type="match status" value="1"/>
</dbReference>
<evidence type="ECO:0000256" key="2">
    <source>
        <dbReference type="ARBA" id="ARBA00022475"/>
    </source>
</evidence>
<feature type="transmembrane region" description="Helical" evidence="6">
    <location>
        <begin position="12"/>
        <end position="28"/>
    </location>
</feature>
<dbReference type="Proteomes" id="UP000005707">
    <property type="component" value="Unassembled WGS sequence"/>
</dbReference>
<sequence>MKGLIHKYRKNIIIIFAIALMIYFYFGSKQDLNLIMEHFKKIKLMYMILAFAIFNIYIFLEGLVLYLFSKFKILGIKFKDSYRLNLATQFFNSITPFATGGQPFQVYYLGTRGAKVSDATCVAIMNFITYSISIVLFGIFAIFTRYDYFNQQTDYGYLLLIGFGMNIFITLSTFVLAESKFIYNIIVNKIMLGLAKLNWLKRFKLEDKANKFSNFIEEFHKELIILKKNKGLLFKTISLHMIRNLIFYFIPILIFIGLGLEVKGHVFNLLVTMMFIQMIMSYTPTPGATGGAEFAFVSLFAIFFKEDVLFVAMLLWRLITYYLFILMGFLATISLNYKKSLESRSVAKRRSRRRIKKESKTTI</sequence>
<protein>
    <recommendedName>
        <fullName evidence="9">Lysyltransferase</fullName>
    </recommendedName>
</protein>
<keyword evidence="3 6" id="KW-0812">Transmembrane</keyword>
<feature type="transmembrane region" description="Helical" evidence="6">
    <location>
        <begin position="90"/>
        <end position="110"/>
    </location>
</feature>
<reference evidence="7 8" key="2">
    <citation type="journal article" date="2013" name="PLoS ONE">
        <title>INDIGO - INtegrated Data Warehouse of MIcrobial GenOmes with Examples from the Red Sea Extremophiles.</title>
        <authorList>
            <person name="Alam I."/>
            <person name="Antunes A."/>
            <person name="Kamau A.A."/>
            <person name="Ba Alawi W."/>
            <person name="Kalkatawi M."/>
            <person name="Stingl U."/>
            <person name="Bajic V.B."/>
        </authorList>
    </citation>
    <scope>NUCLEOTIDE SEQUENCE [LARGE SCALE GENOMIC DNA]</scope>
    <source>
        <strain evidence="7 8">SSD-17B</strain>
    </source>
</reference>
<feature type="transmembrane region" description="Helical" evidence="6">
    <location>
        <begin position="122"/>
        <end position="143"/>
    </location>
</feature>
<dbReference type="RefSeq" id="WP_021031187.1">
    <property type="nucleotide sequence ID" value="NZ_AFNU02000016.1"/>
</dbReference>
<evidence type="ECO:0000313" key="7">
    <source>
        <dbReference type="EMBL" id="ERJ11118.1"/>
    </source>
</evidence>
<feature type="transmembrane region" description="Helical" evidence="6">
    <location>
        <begin position="242"/>
        <end position="260"/>
    </location>
</feature>
<dbReference type="AlphaFoldDB" id="U2E7D8"/>
<dbReference type="InParanoid" id="U2E7D8"/>
<evidence type="ECO:0000256" key="6">
    <source>
        <dbReference type="SAM" id="Phobius"/>
    </source>
</evidence>
<dbReference type="EMBL" id="AFNU02000016">
    <property type="protein sequence ID" value="ERJ11118.1"/>
    <property type="molecule type" value="Genomic_DNA"/>
</dbReference>
<comment type="subcellular location">
    <subcellularLocation>
        <location evidence="1">Cell membrane</location>
        <topology evidence="1">Multi-pass membrane protein</topology>
    </subcellularLocation>
</comment>